<evidence type="ECO:0000313" key="2">
    <source>
        <dbReference type="EMBL" id="KAK9682469.1"/>
    </source>
</evidence>
<accession>A0AAW1I1W0</accession>
<evidence type="ECO:0000256" key="1">
    <source>
        <dbReference type="SAM" id="MobiDB-lite"/>
    </source>
</evidence>
<feature type="compositionally biased region" description="Acidic residues" evidence="1">
    <location>
        <begin position="115"/>
        <end position="128"/>
    </location>
</feature>
<gene>
    <name evidence="2" type="ORF">RND81_10G076000</name>
</gene>
<keyword evidence="3" id="KW-1185">Reference proteome</keyword>
<dbReference type="Proteomes" id="UP001443914">
    <property type="component" value="Unassembled WGS sequence"/>
</dbReference>
<dbReference type="AlphaFoldDB" id="A0AAW1I1W0"/>
<sequence length="173" mass="19552">MHRPQTLTDAFALAKLQEATISSFMRKPKPLLDKPFVKTSFGHSYTQKFAPASGFNQGHRPVMGQNQKLTTSRLSEKEVAERRAKNLCFTCNEKWTPTHKCKAQLHSIEIVSVEEDEQHTETSDEWSEEGQTYCSNDDIPPLISLNAITGNTTYQTMRVSGKVRGNTLHILID</sequence>
<protein>
    <submittedName>
        <fullName evidence="2">Uncharacterized protein</fullName>
    </submittedName>
</protein>
<name>A0AAW1I1W0_SAPOF</name>
<proteinExistence type="predicted"/>
<comment type="caution">
    <text evidence="2">The sequence shown here is derived from an EMBL/GenBank/DDBJ whole genome shotgun (WGS) entry which is preliminary data.</text>
</comment>
<evidence type="ECO:0000313" key="3">
    <source>
        <dbReference type="Proteomes" id="UP001443914"/>
    </source>
</evidence>
<organism evidence="2 3">
    <name type="scientific">Saponaria officinalis</name>
    <name type="common">Common soapwort</name>
    <name type="synonym">Lychnis saponaria</name>
    <dbReference type="NCBI Taxonomy" id="3572"/>
    <lineage>
        <taxon>Eukaryota</taxon>
        <taxon>Viridiplantae</taxon>
        <taxon>Streptophyta</taxon>
        <taxon>Embryophyta</taxon>
        <taxon>Tracheophyta</taxon>
        <taxon>Spermatophyta</taxon>
        <taxon>Magnoliopsida</taxon>
        <taxon>eudicotyledons</taxon>
        <taxon>Gunneridae</taxon>
        <taxon>Pentapetalae</taxon>
        <taxon>Caryophyllales</taxon>
        <taxon>Caryophyllaceae</taxon>
        <taxon>Caryophylleae</taxon>
        <taxon>Saponaria</taxon>
    </lineage>
</organism>
<feature type="region of interest" description="Disordered" evidence="1">
    <location>
        <begin position="115"/>
        <end position="137"/>
    </location>
</feature>
<reference evidence="2" key="1">
    <citation type="submission" date="2024-03" db="EMBL/GenBank/DDBJ databases">
        <title>WGS assembly of Saponaria officinalis var. Norfolk2.</title>
        <authorList>
            <person name="Jenkins J."/>
            <person name="Shu S."/>
            <person name="Grimwood J."/>
            <person name="Barry K."/>
            <person name="Goodstein D."/>
            <person name="Schmutz J."/>
            <person name="Leebens-Mack J."/>
            <person name="Osbourn A."/>
        </authorList>
    </citation>
    <scope>NUCLEOTIDE SEQUENCE [LARGE SCALE GENOMIC DNA]</scope>
    <source>
        <strain evidence="2">JIC</strain>
    </source>
</reference>
<dbReference type="EMBL" id="JBDFQZ010000010">
    <property type="protein sequence ID" value="KAK9682469.1"/>
    <property type="molecule type" value="Genomic_DNA"/>
</dbReference>